<dbReference type="GO" id="GO:0051209">
    <property type="term" value="P:release of sequestered calcium ion into cytosol"/>
    <property type="evidence" value="ECO:0007669"/>
    <property type="project" value="UniProtKB-UniRule"/>
</dbReference>
<evidence type="ECO:0000313" key="5">
    <source>
        <dbReference type="EMBL" id="VDP15227.1"/>
    </source>
</evidence>
<dbReference type="PANTHER" id="PTHR13715">
    <property type="entry name" value="RYANODINE RECEPTOR AND IP3 RECEPTOR"/>
    <property type="match status" value="1"/>
</dbReference>
<evidence type="ECO:0000259" key="4">
    <source>
        <dbReference type="Pfam" id="PF02815"/>
    </source>
</evidence>
<keyword evidence="2" id="KW-1071">Ligand-gated ion channel</keyword>
<dbReference type="WBParaSite" id="SBAD_0000836801-mRNA-1">
    <property type="protein sequence ID" value="SBAD_0000836801-mRNA-1"/>
    <property type="gene ID" value="SBAD_0000836801"/>
</dbReference>
<dbReference type="GO" id="GO:0030667">
    <property type="term" value="C:secretory granule membrane"/>
    <property type="evidence" value="ECO:0007669"/>
    <property type="project" value="TreeGrafter"/>
</dbReference>
<proteinExistence type="inferred from homology"/>
<comment type="function">
    <text evidence="2">Receptor for inositol 1,4,5-trisphosphate, a second messenger that mediates the release of intracellular calcium.</text>
</comment>
<dbReference type="Pfam" id="PF02815">
    <property type="entry name" value="MIR"/>
    <property type="match status" value="1"/>
</dbReference>
<dbReference type="InterPro" id="IPR016093">
    <property type="entry name" value="MIR_motif"/>
</dbReference>
<dbReference type="InterPro" id="IPR000493">
    <property type="entry name" value="InsP3_rcpt"/>
</dbReference>
<dbReference type="InterPro" id="IPR036300">
    <property type="entry name" value="MIR_dom_sf"/>
</dbReference>
<comment type="subcellular location">
    <subcellularLocation>
        <location evidence="2">Endoplasmic reticulum membrane</location>
        <topology evidence="2">Multi-pass membrane protein</topology>
    </subcellularLocation>
</comment>
<keyword evidence="2" id="KW-0406">Ion transport</keyword>
<keyword evidence="2" id="KW-0813">Transport</keyword>
<keyword evidence="2" id="KW-0675">Receptor</keyword>
<keyword evidence="2" id="KW-0107">Calcium channel</keyword>
<dbReference type="Gene3D" id="1.25.10.30">
    <property type="entry name" value="IP3 receptor type 1 binding core, RIH domain"/>
    <property type="match status" value="1"/>
</dbReference>
<name>A0A183IWS2_9BILA</name>
<keyword evidence="2" id="KW-0472">Membrane</keyword>
<keyword evidence="2" id="KW-0407">Ion channel</keyword>
<evidence type="ECO:0000256" key="2">
    <source>
        <dbReference type="RuleBase" id="RU368044"/>
    </source>
</evidence>
<reference evidence="5 6" key="2">
    <citation type="submission" date="2018-11" db="EMBL/GenBank/DDBJ databases">
        <authorList>
            <consortium name="Pathogen Informatics"/>
        </authorList>
    </citation>
    <scope>NUCLEOTIDE SEQUENCE [LARGE SCALE GENOMIC DNA]</scope>
</reference>
<dbReference type="Gene3D" id="2.80.10.50">
    <property type="match status" value="1"/>
</dbReference>
<evidence type="ECO:0000259" key="3">
    <source>
        <dbReference type="Pfam" id="PF01365"/>
    </source>
</evidence>
<dbReference type="Pfam" id="PF01365">
    <property type="entry name" value="RYDR_ITPR"/>
    <property type="match status" value="1"/>
</dbReference>
<keyword evidence="2" id="KW-0106">Calcium</keyword>
<accession>A0A183IWS2</accession>
<dbReference type="GO" id="GO:0016529">
    <property type="term" value="C:sarcoplasmic reticulum"/>
    <property type="evidence" value="ECO:0007669"/>
    <property type="project" value="TreeGrafter"/>
</dbReference>
<dbReference type="GO" id="GO:0005886">
    <property type="term" value="C:plasma membrane"/>
    <property type="evidence" value="ECO:0007669"/>
    <property type="project" value="TreeGrafter"/>
</dbReference>
<dbReference type="InterPro" id="IPR000699">
    <property type="entry name" value="RIH_dom"/>
</dbReference>
<keyword evidence="6" id="KW-1185">Reference proteome</keyword>
<dbReference type="InterPro" id="IPR035910">
    <property type="entry name" value="RyR/IP3R_RIH_dom_sf"/>
</dbReference>
<dbReference type="GO" id="GO:0005509">
    <property type="term" value="F:calcium ion binding"/>
    <property type="evidence" value="ECO:0007669"/>
    <property type="project" value="TreeGrafter"/>
</dbReference>
<comment type="domain">
    <text evidence="2">The receptor contains a calcium channel in its C-terminal extremity. Its large N-terminal cytoplasmic region has the ligand-binding site in the N-terminus and modulatory sites in the middle portion immediately upstream of the channel region.</text>
</comment>
<keyword evidence="2" id="KW-0109">Calcium transport</keyword>
<dbReference type="Proteomes" id="UP000270296">
    <property type="component" value="Unassembled WGS sequence"/>
</dbReference>
<reference evidence="7" key="1">
    <citation type="submission" date="2016-06" db="UniProtKB">
        <authorList>
            <consortium name="WormBaseParasite"/>
        </authorList>
    </citation>
    <scope>IDENTIFICATION</scope>
</reference>
<evidence type="ECO:0000313" key="7">
    <source>
        <dbReference type="WBParaSite" id="SBAD_0000836801-mRNA-1"/>
    </source>
</evidence>
<evidence type="ECO:0000256" key="1">
    <source>
        <dbReference type="ARBA" id="ARBA00022737"/>
    </source>
</evidence>
<keyword evidence="2" id="KW-0256">Endoplasmic reticulum</keyword>
<dbReference type="PRINTS" id="PR00779">
    <property type="entry name" value="INSP3RECEPTR"/>
</dbReference>
<dbReference type="PANTHER" id="PTHR13715:SF102">
    <property type="entry name" value="INOSITOL 1,4,5-TRISPHOSPHATE RECEPTOR"/>
    <property type="match status" value="1"/>
</dbReference>
<dbReference type="GO" id="GO:0070679">
    <property type="term" value="F:inositol 1,4,5 trisphosphate binding"/>
    <property type="evidence" value="ECO:0007669"/>
    <property type="project" value="UniProtKB-UniRule"/>
</dbReference>
<gene>
    <name evidence="5" type="ORF">SBAD_LOCUS8070</name>
</gene>
<sequence>MYLTAELEGTNKQGGFYFTKELKKRISKTTPSSSDTPCCLSACFCESPRYPNTLFELDPTTLTKMDAYVPRQSYVRLRHAETGTWVHSTFVKMDADAGEDSVMLKVGCSAWKEDKEAFAILPVMCEEVRDLDFANDSCKALADFLQHIRDGRSVVKEKSHVLELLTELIFFVTNTTNHLSDPLKLKALKPLRNRQKLLREQKVLQQIFELLRAPFMTFKDRQIFESPSVLSRPGNESFKRMFQLMYTLLRFSQQSYRRNQVYIAERFIHIQQQIGYGLMAEDTITAILHDNTKLLETYVEKAHIEKFIELVRNNSEGKFLDYLTLLCVCKGEANKRIQELICESVLSKSNMDILVRTTCVKGEVYLQWCNKEAVSLRSVAENAMKSSEEQTLLNYYRHQLDLFSQMCLDRQFLAINPPVNKKLLNLSKELTVDTILQCMCDETLPFDLRASFARLMLHLHVVTDLQQVIPVRYARLWKDISSSVSIMRYKNQELMGLIEENQRLLLSSDRFNGLLRYVEKYLKSLKDSKFLIKEQNALTLEIVMLTRALVNFGFFKLYELLCLARDLLNILDNSSVTKKIQVVKALQRPNNLLVPLKQIAKRPLSNADLEMSEEDKRVVLQCKLNIIDIITVSMF</sequence>
<organism evidence="7">
    <name type="scientific">Soboliphyme baturini</name>
    <dbReference type="NCBI Taxonomy" id="241478"/>
    <lineage>
        <taxon>Eukaryota</taxon>
        <taxon>Metazoa</taxon>
        <taxon>Ecdysozoa</taxon>
        <taxon>Nematoda</taxon>
        <taxon>Enoplea</taxon>
        <taxon>Dorylaimia</taxon>
        <taxon>Dioctophymatida</taxon>
        <taxon>Dioctophymatoidea</taxon>
        <taxon>Soboliphymatidae</taxon>
        <taxon>Soboliphyme</taxon>
    </lineage>
</organism>
<dbReference type="SUPFAM" id="SSF82109">
    <property type="entry name" value="MIR domain"/>
    <property type="match status" value="1"/>
</dbReference>
<dbReference type="SUPFAM" id="SSF100909">
    <property type="entry name" value="IP3 receptor type 1 binding core, domain 2"/>
    <property type="match status" value="1"/>
</dbReference>
<keyword evidence="1" id="KW-0677">Repeat</keyword>
<feature type="domain" description="RIH" evidence="3">
    <location>
        <begin position="163"/>
        <end position="358"/>
    </location>
</feature>
<dbReference type="GO" id="GO:0035091">
    <property type="term" value="F:phosphatidylinositol binding"/>
    <property type="evidence" value="ECO:0007669"/>
    <property type="project" value="TreeGrafter"/>
</dbReference>
<evidence type="ECO:0000313" key="6">
    <source>
        <dbReference type="Proteomes" id="UP000270296"/>
    </source>
</evidence>
<dbReference type="GO" id="GO:0005789">
    <property type="term" value="C:endoplasmic reticulum membrane"/>
    <property type="evidence" value="ECO:0007669"/>
    <property type="project" value="UniProtKB-SubCell"/>
</dbReference>
<dbReference type="InterPro" id="IPR015925">
    <property type="entry name" value="Ryanodine_IP3_receptor"/>
</dbReference>
<comment type="similarity">
    <text evidence="2">Belongs to the InsP3 receptor family.</text>
</comment>
<dbReference type="OrthoDB" id="76898at2759"/>
<dbReference type="AlphaFoldDB" id="A0A183IWS2"/>
<dbReference type="GO" id="GO:0005220">
    <property type="term" value="F:inositol 1,4,5-trisphosphate-gated calcium channel activity"/>
    <property type="evidence" value="ECO:0007669"/>
    <property type="project" value="UniProtKB-UniRule"/>
</dbReference>
<dbReference type="EMBL" id="UZAM01011218">
    <property type="protein sequence ID" value="VDP15227.1"/>
    <property type="molecule type" value="Genomic_DNA"/>
</dbReference>
<protein>
    <recommendedName>
        <fullName evidence="2">Inositol 1,4,5-trisphosphate receptor</fullName>
    </recommendedName>
</protein>
<feature type="domain" description="MIR" evidence="4">
    <location>
        <begin position="52"/>
        <end position="120"/>
    </location>
</feature>